<keyword evidence="3" id="KW-1185">Reference proteome</keyword>
<reference evidence="2 3" key="1">
    <citation type="journal article" date="2019" name="Genome Biol. Evol.">
        <title>Insights into the evolution of the New World diploid cottons (Gossypium, subgenus Houzingenia) based on genome sequencing.</title>
        <authorList>
            <person name="Grover C.E."/>
            <person name="Arick M.A. 2nd"/>
            <person name="Thrash A."/>
            <person name="Conover J.L."/>
            <person name="Sanders W.S."/>
            <person name="Peterson D.G."/>
            <person name="Frelichowski J.E."/>
            <person name="Scheffler J.A."/>
            <person name="Scheffler B.E."/>
            <person name="Wendel J.F."/>
        </authorList>
    </citation>
    <scope>NUCLEOTIDE SEQUENCE [LARGE SCALE GENOMIC DNA]</scope>
    <source>
        <strain evidence="2">8</strain>
        <tissue evidence="2">Leaf</tissue>
    </source>
</reference>
<feature type="transmembrane region" description="Helical" evidence="1">
    <location>
        <begin position="165"/>
        <end position="187"/>
    </location>
</feature>
<evidence type="ECO:0000313" key="3">
    <source>
        <dbReference type="Proteomes" id="UP000593568"/>
    </source>
</evidence>
<keyword evidence="1" id="KW-1133">Transmembrane helix</keyword>
<dbReference type="AlphaFoldDB" id="A0A7J9F7H4"/>
<evidence type="ECO:0000313" key="2">
    <source>
        <dbReference type="EMBL" id="MBA0781151.1"/>
    </source>
</evidence>
<proteinExistence type="predicted"/>
<keyword evidence="1" id="KW-0812">Transmembrane</keyword>
<sequence length="222" mass="25171">MSFKDKLLGGGVASSDGNLEGIFGKNESDFELLEGDVNMSMVNGIPAISFPNRIKGILFKEMELTIILKLLRRNIGYNDIDDYNKVLTQGPWTIFRQYLTVQSWTKMFNPVQPYLSMVMAWIRLSGLSGYLYKRKIIEAIGELIKKVVKLDLQTDNRTKGRFARLAIFINLYQGDVVLSCGDLYRIFGLLYVRNSSDQLEMGAILTIGGILVFLMLGLYTKR</sequence>
<keyword evidence="1" id="KW-0472">Membrane</keyword>
<dbReference type="InterPro" id="IPR040256">
    <property type="entry name" value="At4g02000-like"/>
</dbReference>
<protein>
    <recommendedName>
        <fullName evidence="4">DUF4283 domain-containing protein</fullName>
    </recommendedName>
</protein>
<dbReference type="EMBL" id="JABEZW010000012">
    <property type="protein sequence ID" value="MBA0781151.1"/>
    <property type="molecule type" value="Genomic_DNA"/>
</dbReference>
<gene>
    <name evidence="2" type="ORF">Gotri_002106</name>
</gene>
<evidence type="ECO:0008006" key="4">
    <source>
        <dbReference type="Google" id="ProtNLM"/>
    </source>
</evidence>
<organism evidence="2 3">
    <name type="scientific">Gossypium trilobum</name>
    <dbReference type="NCBI Taxonomy" id="34281"/>
    <lineage>
        <taxon>Eukaryota</taxon>
        <taxon>Viridiplantae</taxon>
        <taxon>Streptophyta</taxon>
        <taxon>Embryophyta</taxon>
        <taxon>Tracheophyta</taxon>
        <taxon>Spermatophyta</taxon>
        <taxon>Magnoliopsida</taxon>
        <taxon>eudicotyledons</taxon>
        <taxon>Gunneridae</taxon>
        <taxon>Pentapetalae</taxon>
        <taxon>rosids</taxon>
        <taxon>malvids</taxon>
        <taxon>Malvales</taxon>
        <taxon>Malvaceae</taxon>
        <taxon>Malvoideae</taxon>
        <taxon>Gossypium</taxon>
    </lineage>
</organism>
<comment type="caution">
    <text evidence="2">The sequence shown here is derived from an EMBL/GenBank/DDBJ whole genome shotgun (WGS) entry which is preliminary data.</text>
</comment>
<name>A0A7J9F7H4_9ROSI</name>
<dbReference type="PANTHER" id="PTHR31286:SF173">
    <property type="entry name" value="DUF4283 DOMAIN-CONTAINING PROTEIN"/>
    <property type="match status" value="1"/>
</dbReference>
<evidence type="ECO:0000256" key="1">
    <source>
        <dbReference type="SAM" id="Phobius"/>
    </source>
</evidence>
<dbReference type="Proteomes" id="UP000593568">
    <property type="component" value="Unassembled WGS sequence"/>
</dbReference>
<dbReference type="PANTHER" id="PTHR31286">
    <property type="entry name" value="GLYCINE-RICH CELL WALL STRUCTURAL PROTEIN 1.8-LIKE"/>
    <property type="match status" value="1"/>
</dbReference>
<feature type="transmembrane region" description="Helical" evidence="1">
    <location>
        <begin position="199"/>
        <end position="219"/>
    </location>
</feature>
<accession>A0A7J9F7H4</accession>